<dbReference type="SUPFAM" id="SSF88659">
    <property type="entry name" value="Sigma3 and sigma4 domains of RNA polymerase sigma factors"/>
    <property type="match status" value="1"/>
</dbReference>
<reference evidence="1 2" key="1">
    <citation type="journal article" date="2015" name="Genome Announc.">
        <title>Draft Genome Sequence of Mycobacterium obuense Strain UC1, Isolated from Patient Sputum.</title>
        <authorList>
            <person name="Greninger A.L."/>
            <person name="Cunningham G."/>
            <person name="Hsu E.D."/>
            <person name="Yu J.M."/>
            <person name="Chiu C.Y."/>
            <person name="Miller S."/>
        </authorList>
    </citation>
    <scope>NUCLEOTIDE SEQUENCE [LARGE SCALE GENOMIC DNA]</scope>
    <source>
        <strain evidence="1 2">UC1</strain>
    </source>
</reference>
<sequence>MIEPIVEASSRPLGELIEDFDGIADQLIPYSQLPPRLAAYSEVYPYWRDIGAHTSKSLTAQPGIGLSALTAIIDTARRAIRSTTASHPDTTAAGAAAKLLDQLDAETRTILTTRVLPLDPKPTAQVAAMLGCAKASVSRGTRRAERKLVGLLAHPEHEALHRHAQRIAQRLGPYLPAQVAAAELAQTGQTLTCDTAALLLHTAGPYRRRLHWLENTGTRGREHVDTTAEHALTAGAGALRTTELTTVLAAAGMHPDAIDTYLTETYRHTTIADQRITHTAATTATMAAAVLHAHQRPLTIEEVRADIGLAVSPGSVATALSDHKEFARASRTTWALRTWKLPEYTSINDAIATYIDDHGGSVRTTELLKDLHTPYPDISARSLRTYLATPRYITRNGYSRRRTAADPAPASRPLNQARGMYRTNTHVIRLALPVTPELQRGSGRSIAVSVARAAHITLGGHQSFTNPDHSPITVTWVTNASNNARIGSLRTHAQQLNAAVGGTLIIAFNTHRRTYTIATLDTSAPATEQLAQFTGRDTRDPNAAMTAALDNPKSSPEDILGRRGDTDVADLLKRACVEAGTHAHRIEPS</sequence>
<evidence type="ECO:0000313" key="2">
    <source>
        <dbReference type="Proteomes" id="UP000034150"/>
    </source>
</evidence>
<evidence type="ECO:0000313" key="1">
    <source>
        <dbReference type="EMBL" id="KKF03276.1"/>
    </source>
</evidence>
<dbReference type="OrthoDB" id="3928741at2"/>
<comment type="caution">
    <text evidence="1">The sequence shown here is derived from an EMBL/GenBank/DDBJ whole genome shotgun (WGS) entry which is preliminary data.</text>
</comment>
<protein>
    <submittedName>
        <fullName evidence="1">Uncharacterized protein</fullName>
    </submittedName>
</protein>
<accession>A0A0M2K7U4</accession>
<dbReference type="AlphaFoldDB" id="A0A0M2K7U4"/>
<proteinExistence type="predicted"/>
<dbReference type="InterPro" id="IPR013324">
    <property type="entry name" value="RNA_pol_sigma_r3/r4-like"/>
</dbReference>
<organism evidence="1 2">
    <name type="scientific">Mycolicibacterium obuense</name>
    <dbReference type="NCBI Taxonomy" id="1807"/>
    <lineage>
        <taxon>Bacteria</taxon>
        <taxon>Bacillati</taxon>
        <taxon>Actinomycetota</taxon>
        <taxon>Actinomycetes</taxon>
        <taxon>Mycobacteriales</taxon>
        <taxon>Mycobacteriaceae</taxon>
        <taxon>Mycolicibacterium</taxon>
    </lineage>
</organism>
<keyword evidence="2" id="KW-1185">Reference proteome</keyword>
<dbReference type="RefSeq" id="WP_046361796.1">
    <property type="nucleotide sequence ID" value="NZ_LAUZ02000015.1"/>
</dbReference>
<dbReference type="PATRIC" id="fig|1807.13.peg.1836"/>
<name>A0A0M2K7U4_9MYCO</name>
<dbReference type="EMBL" id="LAUZ02000015">
    <property type="protein sequence ID" value="KKF03276.1"/>
    <property type="molecule type" value="Genomic_DNA"/>
</dbReference>
<gene>
    <name evidence="1" type="ORF">WN67_04085</name>
</gene>
<dbReference type="Proteomes" id="UP000034150">
    <property type="component" value="Unassembled WGS sequence"/>
</dbReference>